<dbReference type="PANTHER" id="PTHR48098">
    <property type="entry name" value="ENTEROCHELIN ESTERASE-RELATED"/>
    <property type="match status" value="1"/>
</dbReference>
<accession>A0ABQ2ETM6</accession>
<gene>
    <name evidence="2" type="ORF">GCM10008955_18550</name>
</gene>
<evidence type="ECO:0000256" key="1">
    <source>
        <dbReference type="SAM" id="MobiDB-lite"/>
    </source>
</evidence>
<name>A0ABQ2ETM6_9DEIO</name>
<protein>
    <recommendedName>
        <fullName evidence="4">Esterase</fullName>
    </recommendedName>
</protein>
<reference evidence="3" key="1">
    <citation type="journal article" date="2019" name="Int. J. Syst. Evol. Microbiol.">
        <title>The Global Catalogue of Microorganisms (GCM) 10K type strain sequencing project: providing services to taxonomists for standard genome sequencing and annotation.</title>
        <authorList>
            <consortium name="The Broad Institute Genomics Platform"/>
            <consortium name="The Broad Institute Genome Sequencing Center for Infectious Disease"/>
            <person name="Wu L."/>
            <person name="Ma J."/>
        </authorList>
    </citation>
    <scope>NUCLEOTIDE SEQUENCE [LARGE SCALE GENOMIC DNA]</scope>
    <source>
        <strain evidence="3">JCM 30331</strain>
    </source>
</reference>
<dbReference type="SUPFAM" id="SSF53474">
    <property type="entry name" value="alpha/beta-Hydrolases"/>
    <property type="match status" value="1"/>
</dbReference>
<dbReference type="RefSeq" id="WP_189007146.1">
    <property type="nucleotide sequence ID" value="NZ_BMPP01000006.1"/>
</dbReference>
<dbReference type="EMBL" id="BMPP01000006">
    <property type="protein sequence ID" value="GGK25177.1"/>
    <property type="molecule type" value="Genomic_DNA"/>
</dbReference>
<evidence type="ECO:0000313" key="2">
    <source>
        <dbReference type="EMBL" id="GGK25177.1"/>
    </source>
</evidence>
<organism evidence="2 3">
    <name type="scientific">Deinococcus malanensis</name>
    <dbReference type="NCBI Taxonomy" id="1706855"/>
    <lineage>
        <taxon>Bacteria</taxon>
        <taxon>Thermotogati</taxon>
        <taxon>Deinococcota</taxon>
        <taxon>Deinococci</taxon>
        <taxon>Deinococcales</taxon>
        <taxon>Deinococcaceae</taxon>
        <taxon>Deinococcus</taxon>
    </lineage>
</organism>
<evidence type="ECO:0008006" key="4">
    <source>
        <dbReference type="Google" id="ProtNLM"/>
    </source>
</evidence>
<dbReference type="InterPro" id="IPR000801">
    <property type="entry name" value="Esterase-like"/>
</dbReference>
<keyword evidence="3" id="KW-1185">Reference proteome</keyword>
<evidence type="ECO:0000313" key="3">
    <source>
        <dbReference type="Proteomes" id="UP000647587"/>
    </source>
</evidence>
<sequence>MAHLRFLIPALPPGTPPGTLFLTGEHRGWISNPEGWTFDQSGEGAMLDTEVDPGTLLSVKVRLQLPDNHVLEEGDAWGGRAPAHTVTVQEHGGVVTLNLEGWQDDREGRDRPRQSRPPRMEWNLTAPWGEQTVRLWWPEGHDGRELPLLVMHDGQNVFDEAPSFSGQSWQAADAAQARAEAGQPCLIAALTVGAERSRRYVPFAFELNEFRPGADEYLDWIETELLQALAEAFGPVPPERRALAGSSFGGLVTLYGGLRHPEAFGTLGVFSPAVWPDDFALLRWMEGRTAPDTRVWLDMGDHEAHTVAEATEVVHLTHELGAALQPQVAEVQVTIGEGHWHDEAAWAARFPAFLTWWLSGLVPAQGAGSSALAR</sequence>
<dbReference type="PANTHER" id="PTHR48098:SF6">
    <property type="entry name" value="FERRI-BACILLIBACTIN ESTERASE BESA"/>
    <property type="match status" value="1"/>
</dbReference>
<dbReference type="InterPro" id="IPR029058">
    <property type="entry name" value="AB_hydrolase_fold"/>
</dbReference>
<dbReference type="Pfam" id="PF00756">
    <property type="entry name" value="Esterase"/>
    <property type="match status" value="1"/>
</dbReference>
<proteinExistence type="predicted"/>
<dbReference type="InterPro" id="IPR050583">
    <property type="entry name" value="Mycobacterial_A85_antigen"/>
</dbReference>
<dbReference type="Gene3D" id="3.40.50.1820">
    <property type="entry name" value="alpha/beta hydrolase"/>
    <property type="match status" value="1"/>
</dbReference>
<feature type="compositionally biased region" description="Basic and acidic residues" evidence="1">
    <location>
        <begin position="103"/>
        <end position="113"/>
    </location>
</feature>
<comment type="caution">
    <text evidence="2">The sequence shown here is derived from an EMBL/GenBank/DDBJ whole genome shotgun (WGS) entry which is preliminary data.</text>
</comment>
<dbReference type="Proteomes" id="UP000647587">
    <property type="component" value="Unassembled WGS sequence"/>
</dbReference>
<feature type="region of interest" description="Disordered" evidence="1">
    <location>
        <begin position="100"/>
        <end position="120"/>
    </location>
</feature>